<dbReference type="SMART" id="SM00154">
    <property type="entry name" value="ZnF_AN1"/>
    <property type="match status" value="1"/>
</dbReference>
<evidence type="ECO:0000256" key="1">
    <source>
        <dbReference type="ARBA" id="ARBA00022723"/>
    </source>
</evidence>
<keyword evidence="6" id="KW-1185">Reference proteome</keyword>
<evidence type="ECO:0000259" key="4">
    <source>
        <dbReference type="PROSITE" id="PS51039"/>
    </source>
</evidence>
<protein>
    <submittedName>
        <fullName evidence="5">AN1-like zinc finger</fullName>
    </submittedName>
</protein>
<evidence type="ECO:0000313" key="6">
    <source>
        <dbReference type="Proteomes" id="UP000244773"/>
    </source>
</evidence>
<dbReference type="PANTHER" id="PTHR10634">
    <property type="entry name" value="AN1-TYPE ZINC FINGER PROTEIN"/>
    <property type="match status" value="1"/>
</dbReference>
<evidence type="ECO:0000256" key="2">
    <source>
        <dbReference type="ARBA" id="ARBA00022771"/>
    </source>
</evidence>
<dbReference type="Gene3D" id="4.10.1110.10">
    <property type="entry name" value="AN1-like Zinc finger"/>
    <property type="match status" value="1"/>
</dbReference>
<keyword evidence="1" id="KW-0479">Metal-binding</keyword>
<evidence type="ECO:0000256" key="3">
    <source>
        <dbReference type="ARBA" id="ARBA00022833"/>
    </source>
</evidence>
<dbReference type="InterPro" id="IPR035896">
    <property type="entry name" value="AN1-like_Znf"/>
</dbReference>
<accession>A0A2P0VNR4</accession>
<dbReference type="InterPro" id="IPR000058">
    <property type="entry name" value="Znf_AN1"/>
</dbReference>
<sequence length="70" mass="8283">MSDSQPADSNCYFCRKNMGIMVFNCKCGYKYCKKHRLPEQHECTYDHKMFGKETLRMNNPKIVGEKIIEI</sequence>
<evidence type="ECO:0000313" key="5">
    <source>
        <dbReference type="EMBL" id="AUF82544.1"/>
    </source>
</evidence>
<dbReference type="Proteomes" id="UP000244773">
    <property type="component" value="Segment"/>
</dbReference>
<organism evidence="5">
    <name type="scientific">Tetraselmis virus 1</name>
    <dbReference type="NCBI Taxonomy" id="2060617"/>
    <lineage>
        <taxon>Viruses</taxon>
        <taxon>Varidnaviria</taxon>
        <taxon>Bamfordvirae</taxon>
        <taxon>Nucleocytoviricota</taxon>
        <taxon>Megaviricetes</taxon>
        <taxon>Imitervirales</taxon>
        <taxon>Allomimiviridae</taxon>
        <taxon>Oceanusvirus</taxon>
        <taxon>Oceanusvirus kaneohense</taxon>
    </lineage>
</organism>
<gene>
    <name evidence="5" type="ORF">TetV_462</name>
</gene>
<dbReference type="EMBL" id="KY322437">
    <property type="protein sequence ID" value="AUF82544.1"/>
    <property type="molecule type" value="Genomic_DNA"/>
</dbReference>
<reference evidence="5" key="1">
    <citation type="journal article" date="2018" name="Virology">
        <title>A giant virus infecting green algae encodes key fermentation genes.</title>
        <authorList>
            <person name="Schvarcz C.R."/>
            <person name="Steward G.F."/>
        </authorList>
    </citation>
    <scope>NUCLEOTIDE SEQUENCE [LARGE SCALE GENOMIC DNA]</scope>
</reference>
<dbReference type="Pfam" id="PF01428">
    <property type="entry name" value="zf-AN1"/>
    <property type="match status" value="1"/>
</dbReference>
<dbReference type="GO" id="GO:0008270">
    <property type="term" value="F:zinc ion binding"/>
    <property type="evidence" value="ECO:0007669"/>
    <property type="project" value="UniProtKB-KW"/>
</dbReference>
<dbReference type="PROSITE" id="PS51039">
    <property type="entry name" value="ZF_AN1"/>
    <property type="match status" value="1"/>
</dbReference>
<dbReference type="SUPFAM" id="SSF118310">
    <property type="entry name" value="AN1-like Zinc finger"/>
    <property type="match status" value="1"/>
</dbReference>
<name>A0A2P0VNR4_9VIRU</name>
<keyword evidence="3" id="KW-0862">Zinc</keyword>
<keyword evidence="2" id="KW-0863">Zinc-finger</keyword>
<feature type="domain" description="AN1-type" evidence="4">
    <location>
        <begin position="5"/>
        <end position="51"/>
    </location>
</feature>
<dbReference type="InterPro" id="IPR050652">
    <property type="entry name" value="AN1_A20_ZnFinger"/>
</dbReference>
<proteinExistence type="predicted"/>